<evidence type="ECO:0000256" key="1">
    <source>
        <dbReference type="SAM" id="Phobius"/>
    </source>
</evidence>
<protein>
    <submittedName>
        <fullName evidence="3">Tape measure protein</fullName>
    </submittedName>
</protein>
<sequence>MAESFSVKAILSAYDKGYTQAMKNAEKATQSLGDRIKGGFAFGVLASAGAKAFSVISDGARNLVTEIDSSNAAWKTFEGNMSMLGKSRKEINSTKKELQKFAEQTIYSSSDMATTYSQLAAVGTKNCTKLVKGFGGLAAAAENPTQAMKTLSMQATQMAAKPKVAWEDFKLMLEQTPAGIAAVAKEMGMSTQEMVKNVQDGKVSTEEFFDAIAKVGTSDSFTKLATQYKTVGQAMDGLQETIGNKLTPAFDVLSSVGISAVSKLVDKMGELDGEKIAQKLTSGLDKIKPYWDILSGAAVEVGKAFGDAFSAIGDKVAELNGKFGSTQNIENFGSAIDVASGALKGFAGFLEDHADIVATLIDHLPQLVGAYLAFKAVKAVAPGVMTFTKAITSLTGKSFSGLAGKLFNTSKGQEAVGQSSKATSKQILTSAKAFMMLGAGVALVSAGFYLLAQAAVTLSESGGLAIGIFAGMAVAVTALSLGLMAMLTNIQSTPKQMETLGNSFLKVSAGIAVMVGSLAALALALTPLASLGTTAVPPLLAFGAVVAGLAVVFATFGQSLKTNMAGIAAFAASVSLLAVAMAPIASTGTEGAVAMAAFGVVVAGLVVVFATFGSALNVAIPGMLALGAAAVLVGEGLNLASGFVKAAIPLVKQLGETFTKLSDGVAKVVDAISGGFAKVLDSIAGIIESIGTSAKNAGIGFESVASGIKKISGLSIGSIVKSLGAVGTGLSTISTKGKDLPTVAAGMTVLVTALTAATANITMFNAGMQTLSTMMTTLPANINMLKASFANFTITPPNVEPLVAAFTRVKTSSQGLVTAFAGLGAAAMMASVQVGASSGGILMLSAVMITAAAGASAMSARLKSARSGLTAISSGANKARGSLASLQASFRTTTSGLGTIGPKATSAMNQLTTAFKNAANKAKSAGKQIGTDFTKTMQAGLKKAPSVASKQVNSVISKLRAGRSKAYSAGAYISKGFAQGMLSCMGTIESAARRMAAAADKAVRAKAKIHSPSKVSEKSGGYWGQGWVNGILSKVRAAKAAAQELVSIPALSIPKVSFAYAGEMSADYDYYHNRVYVIEVPVEIEGKEVARASAKYTKEKLDKLQARDDRKHGRV</sequence>
<evidence type="ECO:0000313" key="4">
    <source>
        <dbReference type="Proteomes" id="UP000823904"/>
    </source>
</evidence>
<dbReference type="NCBIfam" id="TIGR02675">
    <property type="entry name" value="tape_meas_nterm"/>
    <property type="match status" value="1"/>
</dbReference>
<dbReference type="InterPro" id="IPR013491">
    <property type="entry name" value="Tape_meas_N"/>
</dbReference>
<comment type="caution">
    <text evidence="3">The sequence shown here is derived from an EMBL/GenBank/DDBJ whole genome shotgun (WGS) entry which is preliminary data.</text>
</comment>
<feature type="transmembrane region" description="Helical" evidence="1">
    <location>
        <begin position="433"/>
        <end position="452"/>
    </location>
</feature>
<feature type="transmembrane region" description="Helical" evidence="1">
    <location>
        <begin position="464"/>
        <end position="487"/>
    </location>
</feature>
<dbReference type="Proteomes" id="UP000823904">
    <property type="component" value="Unassembled WGS sequence"/>
</dbReference>
<name>A0A9D2PFR1_9FIRM</name>
<keyword evidence="1" id="KW-0812">Transmembrane</keyword>
<keyword evidence="1" id="KW-0472">Membrane</keyword>
<feature type="transmembrane region" description="Helical" evidence="1">
    <location>
        <begin position="535"/>
        <end position="557"/>
    </location>
</feature>
<evidence type="ECO:0000313" key="3">
    <source>
        <dbReference type="EMBL" id="HJC49117.1"/>
    </source>
</evidence>
<proteinExistence type="predicted"/>
<dbReference type="Pfam" id="PF20155">
    <property type="entry name" value="TMP_3"/>
    <property type="match status" value="1"/>
</dbReference>
<feature type="transmembrane region" description="Helical" evidence="1">
    <location>
        <begin position="507"/>
        <end position="529"/>
    </location>
</feature>
<gene>
    <name evidence="3" type="ORF">H9754_00820</name>
</gene>
<dbReference type="EMBL" id="DWWD01000005">
    <property type="protein sequence ID" value="HJC49117.1"/>
    <property type="molecule type" value="Genomic_DNA"/>
</dbReference>
<dbReference type="AlphaFoldDB" id="A0A9D2PFR1"/>
<feature type="transmembrane region" description="Helical" evidence="1">
    <location>
        <begin position="591"/>
        <end position="612"/>
    </location>
</feature>
<evidence type="ECO:0000259" key="2">
    <source>
        <dbReference type="Pfam" id="PF20155"/>
    </source>
</evidence>
<reference evidence="3" key="2">
    <citation type="submission" date="2021-04" db="EMBL/GenBank/DDBJ databases">
        <authorList>
            <person name="Gilroy R."/>
        </authorList>
    </citation>
    <scope>NUCLEOTIDE SEQUENCE</scope>
    <source>
        <strain evidence="3">ChiSjej3B21-8574</strain>
    </source>
</reference>
<keyword evidence="1" id="KW-1133">Transmembrane helix</keyword>
<feature type="domain" description="Tape measure protein N-terminal" evidence="2">
    <location>
        <begin position="71"/>
        <end position="242"/>
    </location>
</feature>
<reference evidence="3" key="1">
    <citation type="journal article" date="2021" name="PeerJ">
        <title>Extensive microbial diversity within the chicken gut microbiome revealed by metagenomics and culture.</title>
        <authorList>
            <person name="Gilroy R."/>
            <person name="Ravi A."/>
            <person name="Getino M."/>
            <person name="Pursley I."/>
            <person name="Horton D.L."/>
            <person name="Alikhan N.F."/>
            <person name="Baker D."/>
            <person name="Gharbi K."/>
            <person name="Hall N."/>
            <person name="Watson M."/>
            <person name="Adriaenssens E.M."/>
            <person name="Foster-Nyarko E."/>
            <person name="Jarju S."/>
            <person name="Secka A."/>
            <person name="Antonio M."/>
            <person name="Oren A."/>
            <person name="Chaudhuri R.R."/>
            <person name="La Ragione R."/>
            <person name="Hildebrand F."/>
            <person name="Pallen M.J."/>
        </authorList>
    </citation>
    <scope>NUCLEOTIDE SEQUENCE</scope>
    <source>
        <strain evidence="3">ChiSjej3B21-8574</strain>
    </source>
</reference>
<accession>A0A9D2PFR1</accession>
<feature type="transmembrane region" description="Helical" evidence="1">
    <location>
        <begin position="743"/>
        <end position="766"/>
    </location>
</feature>
<feature type="transmembrane region" description="Helical" evidence="1">
    <location>
        <begin position="564"/>
        <end position="585"/>
    </location>
</feature>
<organism evidence="3 4">
    <name type="scientific">Candidatus Anaerostipes avistercoris</name>
    <dbReference type="NCBI Taxonomy" id="2838462"/>
    <lineage>
        <taxon>Bacteria</taxon>
        <taxon>Bacillati</taxon>
        <taxon>Bacillota</taxon>
        <taxon>Clostridia</taxon>
        <taxon>Lachnospirales</taxon>
        <taxon>Lachnospiraceae</taxon>
        <taxon>Anaerostipes</taxon>
    </lineage>
</organism>
<feature type="transmembrane region" description="Helical" evidence="1">
    <location>
        <begin position="841"/>
        <end position="860"/>
    </location>
</feature>